<evidence type="ECO:0000313" key="34">
    <source>
        <dbReference type="EMBL" id="CAG9335416.1"/>
    </source>
</evidence>
<evidence type="ECO:0000256" key="28">
    <source>
        <dbReference type="ARBA" id="ARBA00060437"/>
    </source>
</evidence>
<keyword evidence="10" id="KW-0808">Transferase</keyword>
<dbReference type="Gene3D" id="1.10.238.10">
    <property type="entry name" value="EF-hand"/>
    <property type="match status" value="2"/>
</dbReference>
<protein>
    <recommendedName>
        <fullName evidence="29">Calcium-dependent protein kinase 1</fullName>
        <ecNumber evidence="6">2.7.11.1</ecNumber>
    </recommendedName>
</protein>
<evidence type="ECO:0000256" key="15">
    <source>
        <dbReference type="ARBA" id="ARBA00022777"/>
    </source>
</evidence>
<dbReference type="SUPFAM" id="SSF56112">
    <property type="entry name" value="Protein kinase-like (PK-like)"/>
    <property type="match status" value="1"/>
</dbReference>
<keyword evidence="17 30" id="KW-0067">ATP-binding</keyword>
<dbReference type="PROSITE" id="PS00108">
    <property type="entry name" value="PROTEIN_KINASE_ST"/>
    <property type="match status" value="1"/>
</dbReference>
<evidence type="ECO:0000256" key="7">
    <source>
        <dbReference type="ARBA" id="ARBA00022475"/>
    </source>
</evidence>
<dbReference type="Pfam" id="PF00069">
    <property type="entry name" value="Pkinase"/>
    <property type="match status" value="1"/>
</dbReference>
<dbReference type="InterPro" id="IPR000719">
    <property type="entry name" value="Prot_kinase_dom"/>
</dbReference>
<evidence type="ECO:0000256" key="27">
    <source>
        <dbReference type="ARBA" id="ARBA00056933"/>
    </source>
</evidence>
<evidence type="ECO:0000256" key="20">
    <source>
        <dbReference type="ARBA" id="ARBA00023069"/>
    </source>
</evidence>
<keyword evidence="18" id="KW-0282">Flagellum</keyword>
<dbReference type="Pfam" id="PF13499">
    <property type="entry name" value="EF-hand_7"/>
    <property type="match status" value="2"/>
</dbReference>
<dbReference type="SMART" id="SM00054">
    <property type="entry name" value="EFh"/>
    <property type="match status" value="4"/>
</dbReference>
<evidence type="ECO:0000256" key="24">
    <source>
        <dbReference type="ARBA" id="ARBA00024334"/>
    </source>
</evidence>
<keyword evidence="7" id="KW-1003">Cell membrane</keyword>
<feature type="domain" description="EF-hand" evidence="33">
    <location>
        <begin position="453"/>
        <end position="485"/>
    </location>
</feature>
<evidence type="ECO:0000256" key="17">
    <source>
        <dbReference type="ARBA" id="ARBA00022840"/>
    </source>
</evidence>
<keyword evidence="14 30" id="KW-0547">Nucleotide-binding</keyword>
<keyword evidence="11" id="KW-0519">Myristate</keyword>
<evidence type="ECO:0000256" key="19">
    <source>
        <dbReference type="ARBA" id="ARBA00022870"/>
    </source>
</evidence>
<comment type="subunit">
    <text evidence="5">Monomer.</text>
</comment>
<feature type="domain" description="EF-hand" evidence="33">
    <location>
        <begin position="417"/>
        <end position="452"/>
    </location>
</feature>
<dbReference type="AlphaFoldDB" id="A0AAU9KMX0"/>
<evidence type="ECO:0000256" key="14">
    <source>
        <dbReference type="ARBA" id="ARBA00022741"/>
    </source>
</evidence>
<keyword evidence="12" id="KW-0479">Metal-binding</keyword>
<dbReference type="PROSITE" id="PS00018">
    <property type="entry name" value="EF_HAND_1"/>
    <property type="match status" value="3"/>
</dbReference>
<comment type="similarity">
    <text evidence="24">Belongs to the protein kinase superfamily. Ser/Thr protein kinase family. CDPK subfamily.</text>
</comment>
<evidence type="ECO:0000256" key="9">
    <source>
        <dbReference type="ARBA" id="ARBA00022527"/>
    </source>
</evidence>
<dbReference type="InterPro" id="IPR011009">
    <property type="entry name" value="Kinase-like_dom_sf"/>
</dbReference>
<feature type="binding site" evidence="30">
    <location>
        <position position="71"/>
    </location>
    <ligand>
        <name>ATP</name>
        <dbReference type="ChEBI" id="CHEBI:30616"/>
    </ligand>
</feature>
<evidence type="ECO:0000256" key="18">
    <source>
        <dbReference type="ARBA" id="ARBA00022846"/>
    </source>
</evidence>
<evidence type="ECO:0000313" key="35">
    <source>
        <dbReference type="Proteomes" id="UP001162131"/>
    </source>
</evidence>
<evidence type="ECO:0000256" key="10">
    <source>
        <dbReference type="ARBA" id="ARBA00022679"/>
    </source>
</evidence>
<evidence type="ECO:0000256" key="5">
    <source>
        <dbReference type="ARBA" id="ARBA00011245"/>
    </source>
</evidence>
<evidence type="ECO:0000256" key="25">
    <source>
        <dbReference type="ARBA" id="ARBA00047899"/>
    </source>
</evidence>
<keyword evidence="16" id="KW-0106">Calcium</keyword>
<feature type="domain" description="EF-hand" evidence="33">
    <location>
        <begin position="381"/>
        <end position="416"/>
    </location>
</feature>
<comment type="cofactor">
    <cofactor evidence="1">
        <name>Mg(2+)</name>
        <dbReference type="ChEBI" id="CHEBI:18420"/>
    </cofactor>
</comment>
<keyword evidence="19" id="KW-0472">Membrane</keyword>
<reference evidence="34" key="1">
    <citation type="submission" date="2021-09" db="EMBL/GenBank/DDBJ databases">
        <authorList>
            <consortium name="AG Swart"/>
            <person name="Singh M."/>
            <person name="Singh A."/>
            <person name="Seah K."/>
            <person name="Emmerich C."/>
        </authorList>
    </citation>
    <scope>NUCLEOTIDE SEQUENCE</scope>
    <source>
        <strain evidence="34">ATCC30299</strain>
    </source>
</reference>
<accession>A0AAU9KMX0</accession>
<evidence type="ECO:0000256" key="16">
    <source>
        <dbReference type="ARBA" id="ARBA00022837"/>
    </source>
</evidence>
<evidence type="ECO:0000256" key="11">
    <source>
        <dbReference type="ARBA" id="ARBA00022707"/>
    </source>
</evidence>
<evidence type="ECO:0000259" key="33">
    <source>
        <dbReference type="PROSITE" id="PS50222"/>
    </source>
</evidence>
<organism evidence="34 35">
    <name type="scientific">Blepharisma stoltei</name>
    <dbReference type="NCBI Taxonomy" id="1481888"/>
    <lineage>
        <taxon>Eukaryota</taxon>
        <taxon>Sar</taxon>
        <taxon>Alveolata</taxon>
        <taxon>Ciliophora</taxon>
        <taxon>Postciliodesmatophora</taxon>
        <taxon>Heterotrichea</taxon>
        <taxon>Heterotrichida</taxon>
        <taxon>Blepharismidae</taxon>
        <taxon>Blepharisma</taxon>
    </lineage>
</organism>
<evidence type="ECO:0000256" key="8">
    <source>
        <dbReference type="ARBA" id="ARBA00022511"/>
    </source>
</evidence>
<evidence type="ECO:0000256" key="3">
    <source>
        <dbReference type="ARBA" id="ARBA00004342"/>
    </source>
</evidence>
<keyword evidence="21" id="KW-0564">Palmitate</keyword>
<keyword evidence="15" id="KW-0418">Kinase</keyword>
<dbReference type="SUPFAM" id="SSF47473">
    <property type="entry name" value="EF-hand"/>
    <property type="match status" value="1"/>
</dbReference>
<dbReference type="Gene3D" id="3.30.200.20">
    <property type="entry name" value="Phosphorylase Kinase, domain 1"/>
    <property type="match status" value="1"/>
</dbReference>
<evidence type="ECO:0000256" key="21">
    <source>
        <dbReference type="ARBA" id="ARBA00023139"/>
    </source>
</evidence>
<dbReference type="PANTHER" id="PTHR24349">
    <property type="entry name" value="SERINE/THREONINE-PROTEIN KINASE"/>
    <property type="match status" value="1"/>
</dbReference>
<dbReference type="GO" id="GO:0004674">
    <property type="term" value="F:protein serine/threonine kinase activity"/>
    <property type="evidence" value="ECO:0007669"/>
    <property type="project" value="UniProtKB-KW"/>
</dbReference>
<feature type="domain" description="Protein kinase" evidence="32">
    <location>
        <begin position="42"/>
        <end position="298"/>
    </location>
</feature>
<dbReference type="PROSITE" id="PS50222">
    <property type="entry name" value="EF_HAND_2"/>
    <property type="match status" value="4"/>
</dbReference>
<dbReference type="FunFam" id="3.30.200.20:FF:000315">
    <property type="entry name" value="Calcium-dependent protein kinase 3"/>
    <property type="match status" value="1"/>
</dbReference>
<dbReference type="PROSITE" id="PS00107">
    <property type="entry name" value="PROTEIN_KINASE_ATP"/>
    <property type="match status" value="1"/>
</dbReference>
<sequence length="485" mass="54812">MGCGTSKMKVKDQVVKICTVSEIKVQPSTFVVENEHKFQEVYKLGKKLGSGAFGDVKLCFHLTTGTERAVKIFRKDLAIDEDKQKLLMNELDILKTLDHPNIIRVYEFFEDSMRFYIVMENCKGGELFGEILKRQNFNELQAAQIMCQLFSAVSYLHEHCIAHRDIKPENILLEEQGDISNIKLIDFGASERFTKGVPIEGTLGTAYYISPEVLSGTYNEKCDLWSCGVILYILLCGRPPFDGKTDEEIIENVKRGKFTFKGEIWRTVSKAAKDMISALLCPASTRLSAAQALEHIWMTRNVSVASPHPDLMQSALTNLQRFEASNKLKDAIRAFITTQCLSLKDTKSLRDIFIAMDTNHDGKLSRDELMEQFVKIMGAEAADEEVTRIMAEVDTDNSGFIDYFEFLKATMDQKVLVSSENMKHAFDAFDEDGNQSISAQELKRMLEGKATSENKVWSTIIDEVDKNGDGGIDYNEFQEIIVSHL</sequence>
<dbReference type="InterPro" id="IPR008271">
    <property type="entry name" value="Ser/Thr_kinase_AS"/>
</dbReference>
<comment type="catalytic activity">
    <reaction evidence="25">
        <text>L-threonyl-[protein] + ATP = O-phospho-L-threonyl-[protein] + ADP + H(+)</text>
        <dbReference type="Rhea" id="RHEA:46608"/>
        <dbReference type="Rhea" id="RHEA-COMP:11060"/>
        <dbReference type="Rhea" id="RHEA-COMP:11605"/>
        <dbReference type="ChEBI" id="CHEBI:15378"/>
        <dbReference type="ChEBI" id="CHEBI:30013"/>
        <dbReference type="ChEBI" id="CHEBI:30616"/>
        <dbReference type="ChEBI" id="CHEBI:61977"/>
        <dbReference type="ChEBI" id="CHEBI:456216"/>
        <dbReference type="EC" id="2.7.11.1"/>
    </reaction>
</comment>
<dbReference type="InterPro" id="IPR018247">
    <property type="entry name" value="EF_Hand_1_Ca_BS"/>
</dbReference>
<dbReference type="CDD" id="cd05117">
    <property type="entry name" value="STKc_CAMK"/>
    <property type="match status" value="1"/>
</dbReference>
<dbReference type="Gene3D" id="1.10.510.10">
    <property type="entry name" value="Transferase(Phosphotransferase) domain 1"/>
    <property type="match status" value="1"/>
</dbReference>
<name>A0AAU9KMX0_9CILI</name>
<evidence type="ECO:0000256" key="1">
    <source>
        <dbReference type="ARBA" id="ARBA00001946"/>
    </source>
</evidence>
<evidence type="ECO:0000256" key="12">
    <source>
        <dbReference type="ARBA" id="ARBA00022723"/>
    </source>
</evidence>
<dbReference type="FunFam" id="1.10.238.10:FF:000003">
    <property type="entry name" value="Calmodulin A"/>
    <property type="match status" value="1"/>
</dbReference>
<keyword evidence="23" id="KW-0449">Lipoprotein</keyword>
<dbReference type="FunFam" id="1.10.510.10:FF:000398">
    <property type="entry name" value="Calcium-dependent protein kinase 1"/>
    <property type="match status" value="1"/>
</dbReference>
<keyword evidence="35" id="KW-1185">Reference proteome</keyword>
<gene>
    <name evidence="34" type="ORF">BSTOLATCC_MIC63889</name>
</gene>
<keyword evidence="9 31" id="KW-0723">Serine/threonine-protein kinase</keyword>
<comment type="function">
    <text evidence="27">Calcium-dependent protein kinase which acts as a sensor and effector of intracellular Ca(2+) levels probably in part downstream of cGMP-activated PKG kinase. During the liver stage, involved in sporozoite motility and thus in sporozoite invasion of host hepatocytes, probably together with CDPK4 and CDPK5. In the mosquito midgut and during the last stage of male gamete exflagellation, may play a role in the rupture of the host erythrocyte membrane. In the mosquito midgut, required for the differentiation of the zygote into the ookinete by promoting the translational activation of a subset of repressed mRNAs; these mRNAs are kept repressed in the zygote by the DOZI- or CITH-containing mRNP complexes. Dispensable during the asexual blood stage.</text>
</comment>
<dbReference type="GO" id="GO:0005886">
    <property type="term" value="C:plasma membrane"/>
    <property type="evidence" value="ECO:0007669"/>
    <property type="project" value="UniProtKB-SubCell"/>
</dbReference>
<keyword evidence="19" id="KW-1043">Host membrane</keyword>
<evidence type="ECO:0000256" key="23">
    <source>
        <dbReference type="ARBA" id="ARBA00023288"/>
    </source>
</evidence>
<comment type="caution">
    <text evidence="34">The sequence shown here is derived from an EMBL/GenBank/DDBJ whole genome shotgun (WGS) entry which is preliminary data.</text>
</comment>
<keyword evidence="13" id="KW-0677">Repeat</keyword>
<dbReference type="InterPro" id="IPR050205">
    <property type="entry name" value="CDPK_Ser/Thr_kinases"/>
</dbReference>
<comment type="catalytic activity">
    <reaction evidence="26">
        <text>L-seryl-[protein] + ATP = O-phospho-L-seryl-[protein] + ADP + H(+)</text>
        <dbReference type="Rhea" id="RHEA:17989"/>
        <dbReference type="Rhea" id="RHEA-COMP:9863"/>
        <dbReference type="Rhea" id="RHEA-COMP:11604"/>
        <dbReference type="ChEBI" id="CHEBI:15378"/>
        <dbReference type="ChEBI" id="CHEBI:29999"/>
        <dbReference type="ChEBI" id="CHEBI:30616"/>
        <dbReference type="ChEBI" id="CHEBI:83421"/>
        <dbReference type="ChEBI" id="CHEBI:456216"/>
        <dbReference type="EC" id="2.7.11.1"/>
    </reaction>
</comment>
<evidence type="ECO:0000256" key="4">
    <source>
        <dbReference type="ARBA" id="ARBA00004425"/>
    </source>
</evidence>
<dbReference type="SMART" id="SM00220">
    <property type="entry name" value="S_TKc"/>
    <property type="match status" value="1"/>
</dbReference>
<dbReference type="Proteomes" id="UP001162131">
    <property type="component" value="Unassembled WGS sequence"/>
</dbReference>
<dbReference type="InterPro" id="IPR017441">
    <property type="entry name" value="Protein_kinase_ATP_BS"/>
</dbReference>
<dbReference type="GO" id="GO:0031514">
    <property type="term" value="C:motile cilium"/>
    <property type="evidence" value="ECO:0007669"/>
    <property type="project" value="UniProtKB-SubCell"/>
</dbReference>
<evidence type="ECO:0000256" key="29">
    <source>
        <dbReference type="ARBA" id="ARBA00068067"/>
    </source>
</evidence>
<keyword evidence="22" id="KW-0966">Cell projection</keyword>
<dbReference type="InterPro" id="IPR011992">
    <property type="entry name" value="EF-hand-dom_pair"/>
</dbReference>
<evidence type="ECO:0000256" key="26">
    <source>
        <dbReference type="ARBA" id="ARBA00048679"/>
    </source>
</evidence>
<dbReference type="InterPro" id="IPR002048">
    <property type="entry name" value="EF_hand_dom"/>
</dbReference>
<comment type="subcellular location">
    <subcellularLocation>
        <location evidence="3">Cell membrane</location>
        <topology evidence="3">Lipid-anchor</topology>
        <orientation evidence="3">Cytoplasmic side</orientation>
    </subcellularLocation>
    <subcellularLocation>
        <location evidence="2">Cell projection</location>
        <location evidence="2">Cilium</location>
        <location evidence="2">Flagellum</location>
    </subcellularLocation>
    <subcellularLocation>
        <location evidence="4">Host cell membrane</location>
        <topology evidence="4">Lipid-anchor</topology>
    </subcellularLocation>
    <subcellularLocation>
        <location evidence="28">Parasitophorous vacuole membrane</location>
        <topology evidence="28">Lipid-anchor</topology>
    </subcellularLocation>
</comment>
<dbReference type="CDD" id="cd00051">
    <property type="entry name" value="EFh"/>
    <property type="match status" value="1"/>
</dbReference>
<evidence type="ECO:0000256" key="31">
    <source>
        <dbReference type="RuleBase" id="RU000304"/>
    </source>
</evidence>
<dbReference type="GO" id="GO:0020002">
    <property type="term" value="C:host cell plasma membrane"/>
    <property type="evidence" value="ECO:0007669"/>
    <property type="project" value="UniProtKB-SubCell"/>
</dbReference>
<dbReference type="EC" id="2.7.11.1" evidence="6"/>
<dbReference type="EMBL" id="CAJZBQ010000062">
    <property type="protein sequence ID" value="CAG9335416.1"/>
    <property type="molecule type" value="Genomic_DNA"/>
</dbReference>
<evidence type="ECO:0000256" key="22">
    <source>
        <dbReference type="ARBA" id="ARBA00023273"/>
    </source>
</evidence>
<feature type="domain" description="EF-hand" evidence="33">
    <location>
        <begin position="344"/>
        <end position="379"/>
    </location>
</feature>
<evidence type="ECO:0000256" key="2">
    <source>
        <dbReference type="ARBA" id="ARBA00004230"/>
    </source>
</evidence>
<dbReference type="PROSITE" id="PS50011">
    <property type="entry name" value="PROTEIN_KINASE_DOM"/>
    <property type="match status" value="1"/>
</dbReference>
<evidence type="ECO:0000256" key="30">
    <source>
        <dbReference type="PROSITE-ProRule" id="PRU10141"/>
    </source>
</evidence>
<dbReference type="GO" id="GO:0020005">
    <property type="term" value="C:symbiont-containing vacuole membrane"/>
    <property type="evidence" value="ECO:0007669"/>
    <property type="project" value="UniProtKB-SubCell"/>
</dbReference>
<keyword evidence="8" id="KW-1032">Host cell membrane</keyword>
<proteinExistence type="inferred from homology"/>
<dbReference type="GO" id="GO:0005524">
    <property type="term" value="F:ATP binding"/>
    <property type="evidence" value="ECO:0007669"/>
    <property type="project" value="UniProtKB-UniRule"/>
</dbReference>
<evidence type="ECO:0000256" key="6">
    <source>
        <dbReference type="ARBA" id="ARBA00012513"/>
    </source>
</evidence>
<evidence type="ECO:0000259" key="32">
    <source>
        <dbReference type="PROSITE" id="PS50011"/>
    </source>
</evidence>
<keyword evidence="20" id="KW-0969">Cilium</keyword>
<dbReference type="GO" id="GO:0005509">
    <property type="term" value="F:calcium ion binding"/>
    <property type="evidence" value="ECO:0007669"/>
    <property type="project" value="InterPro"/>
</dbReference>
<evidence type="ECO:0000256" key="13">
    <source>
        <dbReference type="ARBA" id="ARBA00022737"/>
    </source>
</evidence>